<dbReference type="InterPro" id="IPR014755">
    <property type="entry name" value="Cu-Rt/internalin_Ig-like"/>
</dbReference>
<dbReference type="EMBL" id="JBJIAA010000017">
    <property type="protein sequence ID" value="MFL0252462.1"/>
    <property type="molecule type" value="Genomic_DNA"/>
</dbReference>
<comment type="caution">
    <text evidence="4">The sequence shown here is derived from an EMBL/GenBank/DDBJ whole genome shotgun (WGS) entry which is preliminary data.</text>
</comment>
<dbReference type="Gene3D" id="2.60.40.1220">
    <property type="match status" value="1"/>
</dbReference>
<feature type="signal peptide" evidence="2">
    <location>
        <begin position="1"/>
        <end position="27"/>
    </location>
</feature>
<protein>
    <submittedName>
        <fullName evidence="4">WG repeat-containing protein</fullName>
    </submittedName>
</protein>
<feature type="chain" id="PRO_5046324294" evidence="2">
    <location>
        <begin position="28"/>
        <end position="505"/>
    </location>
</feature>
<sequence length="505" mass="55388">MVNKKIRMYICMVGIAATIFIGKAAYAVGITDGQVVSANKAWKITFSHSIALDDLTKQGIVVQDSKGDNVSISIAIGSDDKSILINPPEGGYKSGENYTLILNNKVHNNKGEKLKDTKSMHFSIQKSVEASTALHRIYSSNYKAGLIDSSGKLVVQPKYNYIKLSNNNDYSINADDNNPIIVSLGSKYGLIDKAGNIILEPKYDYIYGFSDGLSRAKINNKIVFIDVNGKVVIEPQFKEAGDFNNGLAAVKGDNDKYGFIDKTGKVVIQPQFDAYTEGGGGEGFQFQYNFNGDYAAVVKDGKFGVIDKLGNYKIKLDSNFKMFVSDSLILVGQGENGYKYIDVDGNTVFSNSDMPVSSAMEAQDLFFENGFASYFKKKSGASYSMGIVDEKGKVISDAKYDYFAPRISEGMAILRANNEYVCLDTATGNEFSVDAEYVGEFKEGLARVYVKGEGNSYYIDKTGKKVLQPDSSFDSIGDFENGLAMVTYKGKDAYIDKTGKIVWQE</sequence>
<evidence type="ECO:0000313" key="5">
    <source>
        <dbReference type="Proteomes" id="UP001623592"/>
    </source>
</evidence>
<proteinExistence type="predicted"/>
<dbReference type="Pfam" id="PF13205">
    <property type="entry name" value="Big_5"/>
    <property type="match status" value="1"/>
</dbReference>
<dbReference type="InterPro" id="IPR032774">
    <property type="entry name" value="WG_beta_rep"/>
</dbReference>
<dbReference type="Proteomes" id="UP001623592">
    <property type="component" value="Unassembled WGS sequence"/>
</dbReference>
<name>A0ABW8TIW9_9CLOT</name>
<organism evidence="4 5">
    <name type="scientific">Clostridium neuense</name>
    <dbReference type="NCBI Taxonomy" id="1728934"/>
    <lineage>
        <taxon>Bacteria</taxon>
        <taxon>Bacillati</taxon>
        <taxon>Bacillota</taxon>
        <taxon>Clostridia</taxon>
        <taxon>Eubacteriales</taxon>
        <taxon>Clostridiaceae</taxon>
        <taxon>Clostridium</taxon>
    </lineage>
</organism>
<dbReference type="InterPro" id="IPR032812">
    <property type="entry name" value="SbsA_Ig"/>
</dbReference>
<keyword evidence="5" id="KW-1185">Reference proteome</keyword>
<evidence type="ECO:0000256" key="1">
    <source>
        <dbReference type="ARBA" id="ARBA00022729"/>
    </source>
</evidence>
<reference evidence="4 5" key="1">
    <citation type="submission" date="2024-11" db="EMBL/GenBank/DDBJ databases">
        <authorList>
            <person name="Heng Y.C."/>
            <person name="Lim A.C.H."/>
            <person name="Lee J.K.Y."/>
            <person name="Kittelmann S."/>
        </authorList>
    </citation>
    <scope>NUCLEOTIDE SEQUENCE [LARGE SCALE GENOMIC DNA]</scope>
    <source>
        <strain evidence="4 5">WILCCON 0114</strain>
    </source>
</reference>
<dbReference type="PANTHER" id="PTHR37841">
    <property type="entry name" value="GLR2918 PROTEIN"/>
    <property type="match status" value="1"/>
</dbReference>
<evidence type="ECO:0000256" key="2">
    <source>
        <dbReference type="SAM" id="SignalP"/>
    </source>
</evidence>
<accession>A0ABW8TIW9</accession>
<keyword evidence="1 2" id="KW-0732">Signal</keyword>
<dbReference type="RefSeq" id="WP_406789118.1">
    <property type="nucleotide sequence ID" value="NZ_JBJIAA010000017.1"/>
</dbReference>
<evidence type="ECO:0000313" key="4">
    <source>
        <dbReference type="EMBL" id="MFL0252462.1"/>
    </source>
</evidence>
<dbReference type="PANTHER" id="PTHR37841:SF1">
    <property type="entry name" value="DUF3298 DOMAIN-CONTAINING PROTEIN"/>
    <property type="match status" value="1"/>
</dbReference>
<evidence type="ECO:0000259" key="3">
    <source>
        <dbReference type="Pfam" id="PF13205"/>
    </source>
</evidence>
<dbReference type="Pfam" id="PF14903">
    <property type="entry name" value="WG_beta_rep"/>
    <property type="match status" value="5"/>
</dbReference>
<gene>
    <name evidence="4" type="ORF">ACJDT4_18790</name>
</gene>
<feature type="domain" description="SbsA Ig-like" evidence="3">
    <location>
        <begin position="35"/>
        <end position="123"/>
    </location>
</feature>